<gene>
    <name evidence="1" type="ORF">PL9631_370015</name>
</gene>
<dbReference type="PANTHER" id="PTHR39517">
    <property type="entry name" value="SLL0192 PROTEIN"/>
    <property type="match status" value="1"/>
</dbReference>
<accession>A0A7Z9BMS8</accession>
<dbReference type="SUPFAM" id="SSF53756">
    <property type="entry name" value="UDP-Glycosyltransferase/glycogen phosphorylase"/>
    <property type="match status" value="1"/>
</dbReference>
<dbReference type="AlphaFoldDB" id="A0A7Z9BMS8"/>
<dbReference type="InterPro" id="IPR003835">
    <property type="entry name" value="Glyco_trans_19"/>
</dbReference>
<evidence type="ECO:0000313" key="1">
    <source>
        <dbReference type="EMBL" id="VXD17782.1"/>
    </source>
</evidence>
<dbReference type="GO" id="GO:0008915">
    <property type="term" value="F:lipid-A-disaccharide synthase activity"/>
    <property type="evidence" value="ECO:0007669"/>
    <property type="project" value="InterPro"/>
</dbReference>
<dbReference type="Pfam" id="PF02684">
    <property type="entry name" value="LpxB"/>
    <property type="match status" value="1"/>
</dbReference>
<name>A0A7Z9BMS8_9CYAN</name>
<comment type="caution">
    <text evidence="1">The sequence shown here is derived from an EMBL/GenBank/DDBJ whole genome shotgun (WGS) entry which is preliminary data.</text>
</comment>
<keyword evidence="2" id="KW-1185">Reference proteome</keyword>
<dbReference type="RefSeq" id="WP_083617458.1">
    <property type="nucleotide sequence ID" value="NZ_LR735001.1"/>
</dbReference>
<proteinExistence type="predicted"/>
<dbReference type="GO" id="GO:0016020">
    <property type="term" value="C:membrane"/>
    <property type="evidence" value="ECO:0007669"/>
    <property type="project" value="GOC"/>
</dbReference>
<dbReference type="InterPro" id="IPR019994">
    <property type="entry name" value="Lipid-A-disac_synthase-rel_put"/>
</dbReference>
<evidence type="ECO:0008006" key="3">
    <source>
        <dbReference type="Google" id="ProtNLM"/>
    </source>
</evidence>
<evidence type="ECO:0000313" key="2">
    <source>
        <dbReference type="Proteomes" id="UP000182190"/>
    </source>
</evidence>
<reference evidence="1" key="1">
    <citation type="submission" date="2019-10" db="EMBL/GenBank/DDBJ databases">
        <authorList>
            <consortium name="Genoscope - CEA"/>
            <person name="William W."/>
        </authorList>
    </citation>
    <scope>NUCLEOTIDE SEQUENCE [LARGE SCALE GENOMIC DNA]</scope>
    <source>
        <strain evidence="1">BBR_PRJEB10994</strain>
    </source>
</reference>
<dbReference type="GO" id="GO:0009245">
    <property type="term" value="P:lipid A biosynthetic process"/>
    <property type="evidence" value="ECO:0007669"/>
    <property type="project" value="InterPro"/>
</dbReference>
<organism evidence="1 2">
    <name type="scientific">Planktothrix paucivesiculata PCC 9631</name>
    <dbReference type="NCBI Taxonomy" id="671071"/>
    <lineage>
        <taxon>Bacteria</taxon>
        <taxon>Bacillati</taxon>
        <taxon>Cyanobacteriota</taxon>
        <taxon>Cyanophyceae</taxon>
        <taxon>Oscillatoriophycideae</taxon>
        <taxon>Oscillatoriales</taxon>
        <taxon>Microcoleaceae</taxon>
        <taxon>Planktothrix</taxon>
    </lineage>
</organism>
<dbReference type="Proteomes" id="UP000182190">
    <property type="component" value="Unassembled WGS sequence"/>
</dbReference>
<dbReference type="OrthoDB" id="29253at2"/>
<sequence>MKNRRILFLSNGHGEDTCNGEIIKALLSLDATVEMAAIPIVGEGNIYQGLGVPILTPTQTMPSGGFLYMNPWVFFKDIASGLMGLLGKQLQIIGQRARDYDILMVTGDIVVAAIAYFTKKPYIIFLSAYSSYYEGKLNLGLILPFLLKSPRCLAVFTRDQFTAEDLQKQGIKKAQFVGTPMMDNLTPKGVNLNLDSESLMIALLPGSRLQEARNNLILLLKLVEMIDKISSRKIQFRVAAVASLMTELDEIALSLNWQHHNGRLTDQKGLEVICYSDSFADILNRANLVIGMAGTANEQAVGLGKPVITIPGNGPAFTYRFAEAQLRLLGLSIQLIGTKPADDTILNQAAQKVNQTLQNSEYLKLCLNNGEQRMGKPGGSLQIAQFIRNRVSSRNPVSGNL</sequence>
<dbReference type="PANTHER" id="PTHR39517:SF1">
    <property type="entry name" value="LIPID-A-DISACCHARIDE SYNTHASE"/>
    <property type="match status" value="1"/>
</dbReference>
<dbReference type="EMBL" id="CZCS02000176">
    <property type="protein sequence ID" value="VXD17782.1"/>
    <property type="molecule type" value="Genomic_DNA"/>
</dbReference>
<protein>
    <recommendedName>
        <fullName evidence="3">Lipid-A-disaccharide synthase</fullName>
    </recommendedName>
</protein>
<dbReference type="NCBIfam" id="TIGR03492">
    <property type="entry name" value="lipid-A-disaccharide synthase-related protein"/>
    <property type="match status" value="1"/>
</dbReference>